<feature type="transmembrane region" description="Helical" evidence="8">
    <location>
        <begin position="216"/>
        <end position="236"/>
    </location>
</feature>
<evidence type="ECO:0000256" key="8">
    <source>
        <dbReference type="SAM" id="Phobius"/>
    </source>
</evidence>
<dbReference type="Proteomes" id="UP000736583">
    <property type="component" value="Unassembled WGS sequence"/>
</dbReference>
<feature type="transmembrane region" description="Helical" evidence="8">
    <location>
        <begin position="40"/>
        <end position="59"/>
    </location>
</feature>
<comment type="caution">
    <text evidence="9">The sequence shown here is derived from an EMBL/GenBank/DDBJ whole genome shotgun (WGS) entry which is preliminary data.</text>
</comment>
<sequence length="360" mass="41347">MNNQLTQNQYNSLIINSFVGIGILSLAYETSKVAKQDAWISVLISGVIPLLILFNSSYLHKKHGNMTFTNSLINIYGKFLGNVVIILFILNSILVQFITLSTYVEIVKYTIVDFLPNWLIAVSVILTTILTSYNGISGLGRFTEINTPFILIIFFIPLIYITKGSFSNISPIATNMINILYATPNAMLAYQGGENAYFFQPYISKEKELFLENIKCLLLLMFIYTVVVFVTIYYLGYELTSKYKYSLLFLVKLVELPILSDLRSTFLLIWSSSILITLAINHYTFSNMLENIFTLNRKRTYIINYIIIISLYLTSESNRAITMFIYDTLFPIVFFSILFISTLSTIILIFKKEDKYHARQ</sequence>
<organism evidence="9 10">
    <name type="scientific">Clostridium simiarum</name>
    <dbReference type="NCBI Taxonomy" id="2841506"/>
    <lineage>
        <taxon>Bacteria</taxon>
        <taxon>Bacillati</taxon>
        <taxon>Bacillota</taxon>
        <taxon>Clostridia</taxon>
        <taxon>Eubacteriales</taxon>
        <taxon>Clostridiaceae</taxon>
        <taxon>Clostridium</taxon>
    </lineage>
</organism>
<feature type="transmembrane region" description="Helical" evidence="8">
    <location>
        <begin position="145"/>
        <end position="162"/>
    </location>
</feature>
<keyword evidence="3" id="KW-0813">Transport</keyword>
<evidence type="ECO:0000256" key="5">
    <source>
        <dbReference type="ARBA" id="ARBA00022692"/>
    </source>
</evidence>
<evidence type="ECO:0000256" key="1">
    <source>
        <dbReference type="ARBA" id="ARBA00004141"/>
    </source>
</evidence>
<evidence type="ECO:0000256" key="4">
    <source>
        <dbReference type="ARBA" id="ARBA00022544"/>
    </source>
</evidence>
<feature type="transmembrane region" description="Helical" evidence="8">
    <location>
        <begin position="79"/>
        <end position="103"/>
    </location>
</feature>
<gene>
    <name evidence="9" type="ORF">KQI89_14065</name>
</gene>
<feature type="transmembrane region" description="Helical" evidence="8">
    <location>
        <begin position="115"/>
        <end position="133"/>
    </location>
</feature>
<evidence type="ECO:0000256" key="3">
    <source>
        <dbReference type="ARBA" id="ARBA00022448"/>
    </source>
</evidence>
<comment type="subcellular location">
    <subcellularLocation>
        <location evidence="1">Membrane</location>
        <topology evidence="1">Multi-pass membrane protein</topology>
    </subcellularLocation>
</comment>
<protein>
    <submittedName>
        <fullName evidence="9">Spore germination protein</fullName>
    </submittedName>
</protein>
<feature type="transmembrane region" description="Helical" evidence="8">
    <location>
        <begin position="332"/>
        <end position="350"/>
    </location>
</feature>
<dbReference type="RefSeq" id="WP_216457571.1">
    <property type="nucleotide sequence ID" value="NZ_JAHLQL010000005.1"/>
</dbReference>
<comment type="similarity">
    <text evidence="2">Belongs to the amino acid-polyamine-organocation (APC) superfamily. Spore germination protein (SGP) (TC 2.A.3.9) family.</text>
</comment>
<evidence type="ECO:0000313" key="9">
    <source>
        <dbReference type="EMBL" id="MBU5592875.1"/>
    </source>
</evidence>
<keyword evidence="4" id="KW-0309">Germination</keyword>
<evidence type="ECO:0000256" key="6">
    <source>
        <dbReference type="ARBA" id="ARBA00022989"/>
    </source>
</evidence>
<dbReference type="Pfam" id="PF03845">
    <property type="entry name" value="Spore_permease"/>
    <property type="match status" value="1"/>
</dbReference>
<dbReference type="InterPro" id="IPR004761">
    <property type="entry name" value="Spore_GerAB"/>
</dbReference>
<keyword evidence="7 8" id="KW-0472">Membrane</keyword>
<keyword evidence="5 8" id="KW-0812">Transmembrane</keyword>
<feature type="transmembrane region" description="Helical" evidence="8">
    <location>
        <begin position="12"/>
        <end position="28"/>
    </location>
</feature>
<feature type="transmembrane region" description="Helical" evidence="8">
    <location>
        <begin position="256"/>
        <end position="280"/>
    </location>
</feature>
<dbReference type="PANTHER" id="PTHR34975:SF2">
    <property type="entry name" value="SPORE GERMINATION PROTEIN A2"/>
    <property type="match status" value="1"/>
</dbReference>
<feature type="transmembrane region" description="Helical" evidence="8">
    <location>
        <begin position="301"/>
        <end position="326"/>
    </location>
</feature>
<accession>A0ABS6F323</accession>
<evidence type="ECO:0000313" key="10">
    <source>
        <dbReference type="Proteomes" id="UP000736583"/>
    </source>
</evidence>
<evidence type="ECO:0000256" key="2">
    <source>
        <dbReference type="ARBA" id="ARBA00007998"/>
    </source>
</evidence>
<keyword evidence="6 8" id="KW-1133">Transmembrane helix</keyword>
<name>A0ABS6F323_9CLOT</name>
<keyword evidence="10" id="KW-1185">Reference proteome</keyword>
<reference evidence="9 10" key="1">
    <citation type="submission" date="2021-06" db="EMBL/GenBank/DDBJ databases">
        <authorList>
            <person name="Sun Q."/>
            <person name="Li D."/>
        </authorList>
    </citation>
    <scope>NUCLEOTIDE SEQUENCE [LARGE SCALE GENOMIC DNA]</scope>
    <source>
        <strain evidence="9 10">MSJ-4</strain>
    </source>
</reference>
<dbReference type="NCBIfam" id="TIGR00912">
    <property type="entry name" value="2A0309"/>
    <property type="match status" value="1"/>
</dbReference>
<evidence type="ECO:0000256" key="7">
    <source>
        <dbReference type="ARBA" id="ARBA00023136"/>
    </source>
</evidence>
<dbReference type="EMBL" id="JAHLQL010000005">
    <property type="protein sequence ID" value="MBU5592875.1"/>
    <property type="molecule type" value="Genomic_DNA"/>
</dbReference>
<proteinExistence type="inferred from homology"/>
<dbReference type="PANTHER" id="PTHR34975">
    <property type="entry name" value="SPORE GERMINATION PROTEIN A2"/>
    <property type="match status" value="1"/>
</dbReference>